<evidence type="ECO:0000256" key="1">
    <source>
        <dbReference type="ARBA" id="ARBA00038310"/>
    </source>
</evidence>
<evidence type="ECO:0000313" key="7">
    <source>
        <dbReference type="WBParaSite" id="TTAC_0000108901-mRNA-1"/>
    </source>
</evidence>
<dbReference type="GO" id="GO:0016787">
    <property type="term" value="F:hydrolase activity"/>
    <property type="evidence" value="ECO:0007669"/>
    <property type="project" value="InterPro"/>
</dbReference>
<proteinExistence type="inferred from homology"/>
<accession>A0A0R3WK59</accession>
<sequence length="1496" mass="163939">MLLIALNIFARQFIWVLIDMADLHKFIRQQFSDNNWSKQCDLSKVSLAKLKEIAEAFNQLDVKSKLTLTFTYTNSVIPSDPGIAELIESVILQALDEDNNFVRCVATALHSRHNFGHLIFDLSETSESFAKTLGSLRTCSTDGHVFTRIPPLAELLDSRITDGALDIPSSLPSKDLRSNCLNSFCGFTVRDKTPAQRLKESYLDRLQEECERRRIHVPIPGRSFGKQDGGEDVSRDGVTQQVHSLYSESPSGSRRAPSFPRRSSVPRKTDVNDTQSSTPTSIANTGSSQTSSNSHTSARAKLLAMHNLSTASVGRNGSSGSNSGATANTSRRMMLLSSSTTSEPCERTTLRNLTTTGASVAGIKRSSGIKLLDFQDLPAIGLQAKKLRKEQQEKEREEKRKEREQKAQERREARDTARRARMLAHAAAASGGKKTGATLLSPLSHPTQPVVTQALPLLHPIPQQPPRIQSGLETVVATTKPIGWNSQQPWTPYGIGPTRNHRVRQPNRQGGSDQNGEDEVMDDDDEDYEDDDDDEEECEAVVGADGAFHLTAPRGFRGFTETTPQTSVSLQPQESTTPTATILFQRSTQGGHVVSQLITTGHQAAAAQGDVLQSATGGPRFRFVRPWVPPPQSQASQEDAVTGEGVTATASTRLIQLPDGRIALATSAPHQFSQQPQQHPQTVIITNPGTRLQMAATPTAQISTSLPTSTLQAANASPQQVLVHSPALVSTNSPHQQRQQTAVMVGSSLPQATLQVPVGQAVPLVASPRLQPRLIQIRPRTPIVATAAPTASVAAPSTVAASGTIPVILPSLSNITTNITSSGSTGFQQRSRFVVANSFHQVVPTPGVHHSPQQQTLMRIVPRPTQPPIAPATKVGAKPLLPQPPQAQPPPPLMQPKEKIHLTSTQLTSIQTLFQGANRLTRPDKAIILSFFSGKRVNPQPEGGSALRIRLSEYRERVIDAASGKVMDVAAETFIHLDYATGKFDRVKSYRTLPPEQLMALPLTMSSRPGVGGAGSSNERASNAAGPMTRSDYEEAYRRRDKRTLQQLLAEEEALIDNEAADFETAEKEAIAAAFSAWVPITPQYIDAHFQLWSLSRRPGDIYEGVELPGDAPWRLHSAKGILTRDFNPDNYEEDLFEMKHRANAELKEGIGELSPVQYAIHVQARAQVQNHFYVLTVSYCEVIVYMKYFSSFIISIKIVLISPNMIVFQSTPTYQENMVMSSIAEEYYYLAGHIGWVDLHDSGLASRLRTLMLDPFLVGLRHDLTNTDASLLLDPYVDCAFAAIEQNNMPFDLMIGPHQLKHACHLAYKHPRLKLVLNHCGLPLEYTSTRPDEEIVLSTWKSDLEYLSRYPNVYCKLTATSGKIVWQADAKVETEEWSPMKVLTQAIGFFGPERCLFGSGWPICRVLAPVQTGWDESGTGGALAVKGGMGGPVPGYRGSKVARRQLSVWEAARLVEHCMEEAGFGAIEDKRKVFGSNAQAVYTLNIRPYGSSRVL</sequence>
<feature type="compositionally biased region" description="Low complexity" evidence="3">
    <location>
        <begin position="285"/>
        <end position="297"/>
    </location>
</feature>
<reference evidence="7" key="1">
    <citation type="submission" date="2017-02" db="UniProtKB">
        <authorList>
            <consortium name="WormBaseParasite"/>
        </authorList>
    </citation>
    <scope>IDENTIFICATION</scope>
</reference>
<feature type="region of interest" description="Disordered" evidence="3">
    <location>
        <begin position="483"/>
        <end position="536"/>
    </location>
</feature>
<dbReference type="Proteomes" id="UP000274429">
    <property type="component" value="Unassembled WGS sequence"/>
</dbReference>
<feature type="compositionally biased region" description="Low complexity" evidence="3">
    <location>
        <begin position="316"/>
        <end position="330"/>
    </location>
</feature>
<feature type="compositionally biased region" description="Acidic residues" evidence="3">
    <location>
        <begin position="515"/>
        <end position="536"/>
    </location>
</feature>
<evidence type="ECO:0000256" key="2">
    <source>
        <dbReference type="SAM" id="Coils"/>
    </source>
</evidence>
<evidence type="ECO:0000313" key="5">
    <source>
        <dbReference type="EMBL" id="VDM17448.1"/>
    </source>
</evidence>
<organism evidence="7">
    <name type="scientific">Hydatigena taeniaeformis</name>
    <name type="common">Feline tapeworm</name>
    <name type="synonym">Taenia taeniaeformis</name>
    <dbReference type="NCBI Taxonomy" id="6205"/>
    <lineage>
        <taxon>Eukaryota</taxon>
        <taxon>Metazoa</taxon>
        <taxon>Spiralia</taxon>
        <taxon>Lophotrochozoa</taxon>
        <taxon>Platyhelminthes</taxon>
        <taxon>Cestoda</taxon>
        <taxon>Eucestoda</taxon>
        <taxon>Cyclophyllidea</taxon>
        <taxon>Taeniidae</taxon>
        <taxon>Hydatigera</taxon>
    </lineage>
</organism>
<evidence type="ECO:0000313" key="6">
    <source>
        <dbReference type="Proteomes" id="UP000274429"/>
    </source>
</evidence>
<gene>
    <name evidence="5" type="ORF">TTAC_LOCUS1090</name>
</gene>
<feature type="region of interest" description="Disordered" evidence="3">
    <location>
        <begin position="1009"/>
        <end position="1035"/>
    </location>
</feature>
<feature type="region of interest" description="Disordered" evidence="3">
    <location>
        <begin position="243"/>
        <end position="297"/>
    </location>
</feature>
<dbReference type="WBParaSite" id="TTAC_0000108901-mRNA-1">
    <property type="protein sequence ID" value="TTAC_0000108901-mRNA-1"/>
    <property type="gene ID" value="TTAC_0000108901"/>
</dbReference>
<dbReference type="InterPro" id="IPR006680">
    <property type="entry name" value="Amidohydro-rel"/>
</dbReference>
<keyword evidence="2" id="KW-0175">Coiled coil</keyword>
<keyword evidence="6" id="KW-1185">Reference proteome</keyword>
<dbReference type="InterPro" id="IPR052350">
    <property type="entry name" value="Metallo-dep_Lactonases"/>
</dbReference>
<dbReference type="EMBL" id="UYWX01000177">
    <property type="protein sequence ID" value="VDM17448.1"/>
    <property type="molecule type" value="Genomic_DNA"/>
</dbReference>
<feature type="compositionally biased region" description="Basic and acidic residues" evidence="3">
    <location>
        <begin position="389"/>
        <end position="417"/>
    </location>
</feature>
<name>A0A0R3WK59_HYDTA</name>
<comment type="similarity">
    <text evidence="1">Belongs to the metallo-dependent hydrolases superfamily.</text>
</comment>
<reference evidence="5 6" key="2">
    <citation type="submission" date="2018-11" db="EMBL/GenBank/DDBJ databases">
        <authorList>
            <consortium name="Pathogen Informatics"/>
        </authorList>
    </citation>
    <scope>NUCLEOTIDE SEQUENCE [LARGE SCALE GENOMIC DNA]</scope>
</reference>
<dbReference type="SUPFAM" id="SSF51556">
    <property type="entry name" value="Metallo-dependent hydrolases"/>
    <property type="match status" value="1"/>
</dbReference>
<evidence type="ECO:0000259" key="4">
    <source>
        <dbReference type="Pfam" id="PF04909"/>
    </source>
</evidence>
<feature type="region of interest" description="Disordered" evidence="3">
    <location>
        <begin position="311"/>
        <end position="345"/>
    </location>
</feature>
<dbReference type="PANTHER" id="PTHR43569">
    <property type="entry name" value="AMIDOHYDROLASE"/>
    <property type="match status" value="1"/>
</dbReference>
<dbReference type="InterPro" id="IPR032466">
    <property type="entry name" value="Metal_Hydrolase"/>
</dbReference>
<dbReference type="Gene3D" id="3.20.20.140">
    <property type="entry name" value="Metal-dependent hydrolases"/>
    <property type="match status" value="1"/>
</dbReference>
<feature type="region of interest" description="Disordered" evidence="3">
    <location>
        <begin position="388"/>
        <end position="417"/>
    </location>
</feature>
<feature type="domain" description="Amidohydrolase-related" evidence="4">
    <location>
        <begin position="1211"/>
        <end position="1483"/>
    </location>
</feature>
<evidence type="ECO:0000256" key="3">
    <source>
        <dbReference type="SAM" id="MobiDB-lite"/>
    </source>
</evidence>
<feature type="coiled-coil region" evidence="2">
    <location>
        <begin position="1042"/>
        <end position="1069"/>
    </location>
</feature>
<dbReference type="Pfam" id="PF04909">
    <property type="entry name" value="Amidohydro_2"/>
    <property type="match status" value="1"/>
</dbReference>
<feature type="compositionally biased region" description="Low complexity" evidence="3">
    <location>
        <begin position="249"/>
        <end position="263"/>
    </location>
</feature>
<protein>
    <submittedName>
        <fullName evidence="7">Amidohydro-rel domain-containing protein</fullName>
    </submittedName>
</protein>
<feature type="compositionally biased region" description="Polar residues" evidence="3">
    <location>
        <begin position="272"/>
        <end position="284"/>
    </location>
</feature>
<dbReference type="STRING" id="6205.A0A0R3WK59"/>
<dbReference type="PANTHER" id="PTHR43569:SF2">
    <property type="entry name" value="AMIDOHYDROLASE-RELATED DOMAIN-CONTAINING PROTEIN"/>
    <property type="match status" value="1"/>
</dbReference>
<dbReference type="OrthoDB" id="2135488at2759"/>